<dbReference type="Proteomes" id="UP000332933">
    <property type="component" value="Unassembled WGS sequence"/>
</dbReference>
<proteinExistence type="predicted"/>
<dbReference type="EMBL" id="VJMH01006717">
    <property type="protein sequence ID" value="KAF0688535.1"/>
    <property type="molecule type" value="Genomic_DNA"/>
</dbReference>
<keyword evidence="4" id="KW-1185">Reference proteome</keyword>
<protein>
    <submittedName>
        <fullName evidence="3">Aste57867_19850 protein</fullName>
    </submittedName>
</protein>
<sequence length="225" mass="25051">MLPEVTSAIMEIFPKCFGKSKLLPVLEFFVVSLVTHKSVLESVLPPNHLLRFSTLFRIPETELSLRKLLIQDDDDSTHLIATGVPPMTKMKVDVLITQNEVLNQQLCARGPRRNLGEHMGDDGTSSNSMTIPATTAPMQRDVQPRPVSPMHSVRAPPEVTSVVPPSTFVFKDHRWKDGKLHRLPDVHGLCGGAETPPKICIHFVTASATTFPRWCDGKRIIYGRV</sequence>
<feature type="compositionally biased region" description="Polar residues" evidence="1">
    <location>
        <begin position="123"/>
        <end position="137"/>
    </location>
</feature>
<evidence type="ECO:0000313" key="2">
    <source>
        <dbReference type="EMBL" id="KAF0688535.1"/>
    </source>
</evidence>
<reference evidence="3 4" key="1">
    <citation type="submission" date="2019-03" db="EMBL/GenBank/DDBJ databases">
        <authorList>
            <person name="Gaulin E."/>
            <person name="Dumas B."/>
        </authorList>
    </citation>
    <scope>NUCLEOTIDE SEQUENCE [LARGE SCALE GENOMIC DNA]</scope>
    <source>
        <strain evidence="3">CBS 568.67</strain>
    </source>
</reference>
<accession>A0A485LE93</accession>
<reference evidence="2" key="2">
    <citation type="submission" date="2019-06" db="EMBL/GenBank/DDBJ databases">
        <title>Genomics analysis of Aphanomyces spp. identifies a new class of oomycete effector associated with host adaptation.</title>
        <authorList>
            <person name="Gaulin E."/>
        </authorList>
    </citation>
    <scope>NUCLEOTIDE SEQUENCE</scope>
    <source>
        <strain evidence="2">CBS 578.67</strain>
    </source>
</reference>
<dbReference type="AlphaFoldDB" id="A0A485LE93"/>
<name>A0A485LE93_9STRA</name>
<evidence type="ECO:0000313" key="4">
    <source>
        <dbReference type="Proteomes" id="UP000332933"/>
    </source>
</evidence>
<evidence type="ECO:0000256" key="1">
    <source>
        <dbReference type="SAM" id="MobiDB-lite"/>
    </source>
</evidence>
<gene>
    <name evidence="3" type="primary">Aste57867_19850</name>
    <name evidence="2" type="ORF">As57867_019785</name>
    <name evidence="3" type="ORF">ASTE57867_19850</name>
</gene>
<dbReference type="EMBL" id="CAADRA010006740">
    <property type="protein sequence ID" value="VFT96548.1"/>
    <property type="molecule type" value="Genomic_DNA"/>
</dbReference>
<evidence type="ECO:0000313" key="3">
    <source>
        <dbReference type="EMBL" id="VFT96548.1"/>
    </source>
</evidence>
<feature type="region of interest" description="Disordered" evidence="1">
    <location>
        <begin position="112"/>
        <end position="158"/>
    </location>
</feature>
<organism evidence="3 4">
    <name type="scientific">Aphanomyces stellatus</name>
    <dbReference type="NCBI Taxonomy" id="120398"/>
    <lineage>
        <taxon>Eukaryota</taxon>
        <taxon>Sar</taxon>
        <taxon>Stramenopiles</taxon>
        <taxon>Oomycota</taxon>
        <taxon>Saprolegniomycetes</taxon>
        <taxon>Saprolegniales</taxon>
        <taxon>Verrucalvaceae</taxon>
        <taxon>Aphanomyces</taxon>
    </lineage>
</organism>